<evidence type="ECO:0000313" key="4">
    <source>
        <dbReference type="Proteomes" id="UP001496674"/>
    </source>
</evidence>
<dbReference type="Proteomes" id="UP001496674">
    <property type="component" value="Chromosome"/>
</dbReference>
<keyword evidence="1" id="KW-0175">Coiled coil</keyword>
<keyword evidence="4" id="KW-1185">Reference proteome</keyword>
<reference evidence="3 4" key="1">
    <citation type="submission" date="2023-04" db="EMBL/GenBank/DDBJ databases">
        <title>Draft genome sequence of acteroides sedimenti strain YN3PY1.</title>
        <authorList>
            <person name="Yoshida N."/>
        </authorList>
    </citation>
    <scope>NUCLEOTIDE SEQUENCE [LARGE SCALE GENOMIC DNA]</scope>
    <source>
        <strain evidence="3 4">YN3PY1</strain>
    </source>
</reference>
<protein>
    <recommendedName>
        <fullName evidence="5">Septum formation initiator family protein</fullName>
    </recommendedName>
</protein>
<evidence type="ECO:0000256" key="2">
    <source>
        <dbReference type="SAM" id="Phobius"/>
    </source>
</evidence>
<keyword evidence="2" id="KW-0812">Transmembrane</keyword>
<name>A0ABN6Z7Z7_9BACE</name>
<sequence length="110" mass="13386">MIKLLTIWNFIRRHKYWITVFVFLAIIGFLDENSMVRRVSNIRKINKLHEGIKEYQSEYDENTRRLNELTTNPRSIEKVAREKYLMKKSNEDIYVIEEENTETTENETQK</sequence>
<dbReference type="Pfam" id="PF04977">
    <property type="entry name" value="DivIC"/>
    <property type="match status" value="1"/>
</dbReference>
<dbReference type="EMBL" id="AP028055">
    <property type="protein sequence ID" value="BEG98245.1"/>
    <property type="molecule type" value="Genomic_DNA"/>
</dbReference>
<evidence type="ECO:0000256" key="1">
    <source>
        <dbReference type="SAM" id="Coils"/>
    </source>
</evidence>
<evidence type="ECO:0008006" key="5">
    <source>
        <dbReference type="Google" id="ProtNLM"/>
    </source>
</evidence>
<organism evidence="3 4">
    <name type="scientific">Bacteroides sedimenti</name>
    <dbReference type="NCBI Taxonomy" id="2136147"/>
    <lineage>
        <taxon>Bacteria</taxon>
        <taxon>Pseudomonadati</taxon>
        <taxon>Bacteroidota</taxon>
        <taxon>Bacteroidia</taxon>
        <taxon>Bacteroidales</taxon>
        <taxon>Bacteroidaceae</taxon>
        <taxon>Bacteroides</taxon>
    </lineage>
</organism>
<keyword evidence="2" id="KW-1133">Transmembrane helix</keyword>
<keyword evidence="2" id="KW-0472">Membrane</keyword>
<feature type="transmembrane region" description="Helical" evidence="2">
    <location>
        <begin position="14"/>
        <end position="30"/>
    </location>
</feature>
<feature type="coiled-coil region" evidence="1">
    <location>
        <begin position="45"/>
        <end position="72"/>
    </location>
</feature>
<dbReference type="RefSeq" id="WP_353333025.1">
    <property type="nucleotide sequence ID" value="NZ_AP028055.1"/>
</dbReference>
<gene>
    <name evidence="3" type="ORF">BSYN_05100</name>
</gene>
<accession>A0ABN6Z7Z7</accession>
<proteinExistence type="predicted"/>
<evidence type="ECO:0000313" key="3">
    <source>
        <dbReference type="EMBL" id="BEG98245.1"/>
    </source>
</evidence>
<dbReference type="InterPro" id="IPR007060">
    <property type="entry name" value="FtsL/DivIC"/>
</dbReference>